<evidence type="ECO:0000256" key="8">
    <source>
        <dbReference type="ARBA" id="ARBA00023012"/>
    </source>
</evidence>
<feature type="region of interest" description="Disordered" evidence="10">
    <location>
        <begin position="683"/>
        <end position="721"/>
    </location>
</feature>
<dbReference type="EMBL" id="VTOW01000001">
    <property type="protein sequence ID" value="NKE70676.1"/>
    <property type="molecule type" value="Genomic_DNA"/>
</dbReference>
<dbReference type="GO" id="GO:0046983">
    <property type="term" value="F:protein dimerization activity"/>
    <property type="evidence" value="ECO:0007669"/>
    <property type="project" value="InterPro"/>
</dbReference>
<evidence type="ECO:0000256" key="7">
    <source>
        <dbReference type="ARBA" id="ARBA00022840"/>
    </source>
</evidence>
<comment type="catalytic activity">
    <reaction evidence="1">
        <text>ATP + protein L-histidine = ADP + protein N-phospho-L-histidine.</text>
        <dbReference type="EC" id="2.7.13.3"/>
    </reaction>
</comment>
<dbReference type="InterPro" id="IPR036890">
    <property type="entry name" value="HATPase_C_sf"/>
</dbReference>
<dbReference type="GO" id="GO:0016020">
    <property type="term" value="C:membrane"/>
    <property type="evidence" value="ECO:0007669"/>
    <property type="project" value="InterPro"/>
</dbReference>
<name>A0A7X6IAG4_9BACT</name>
<dbReference type="Gene3D" id="3.30.565.10">
    <property type="entry name" value="Histidine kinase-like ATPase, C-terminal domain"/>
    <property type="match status" value="1"/>
</dbReference>
<evidence type="ECO:0000313" key="14">
    <source>
        <dbReference type="Proteomes" id="UP000534783"/>
    </source>
</evidence>
<reference evidence="13 14" key="1">
    <citation type="journal article" date="2020" name="Nature">
        <title>Bacterial chemolithoautotrophy via manganese oxidation.</title>
        <authorList>
            <person name="Yu H."/>
            <person name="Leadbetter J.R."/>
        </authorList>
    </citation>
    <scope>NUCLEOTIDE SEQUENCE [LARGE SCALE GENOMIC DNA]</scope>
    <source>
        <strain evidence="13 14">Mn-1</strain>
    </source>
</reference>
<keyword evidence="14" id="KW-1185">Reference proteome</keyword>
<gene>
    <name evidence="13" type="ORF">MNODULE_07995</name>
</gene>
<evidence type="ECO:0000256" key="2">
    <source>
        <dbReference type="ARBA" id="ARBA00012438"/>
    </source>
</evidence>
<feature type="modified residue" description="4-aspartylphosphate" evidence="9">
    <location>
        <position position="53"/>
    </location>
</feature>
<evidence type="ECO:0000256" key="6">
    <source>
        <dbReference type="ARBA" id="ARBA00022777"/>
    </source>
</evidence>
<evidence type="ECO:0000259" key="12">
    <source>
        <dbReference type="PROSITE" id="PS50110"/>
    </source>
</evidence>
<dbReference type="GO" id="GO:0000155">
    <property type="term" value="F:phosphorelay sensor kinase activity"/>
    <property type="evidence" value="ECO:0007669"/>
    <property type="project" value="InterPro"/>
</dbReference>
<dbReference type="Proteomes" id="UP000534783">
    <property type="component" value="Unassembled WGS sequence"/>
</dbReference>
<dbReference type="PROSITE" id="PS50110">
    <property type="entry name" value="RESPONSE_REGULATORY"/>
    <property type="match status" value="1"/>
</dbReference>
<dbReference type="PANTHER" id="PTHR24421:SF10">
    <property type="entry name" value="NITRATE_NITRITE SENSOR PROTEIN NARQ"/>
    <property type="match status" value="1"/>
</dbReference>
<feature type="domain" description="Histidine kinase" evidence="11">
    <location>
        <begin position="486"/>
        <end position="680"/>
    </location>
</feature>
<accession>A0A7X6IAG4</accession>
<evidence type="ECO:0000256" key="4">
    <source>
        <dbReference type="ARBA" id="ARBA00022679"/>
    </source>
</evidence>
<evidence type="ECO:0000256" key="1">
    <source>
        <dbReference type="ARBA" id="ARBA00000085"/>
    </source>
</evidence>
<dbReference type="AlphaFoldDB" id="A0A7X6IAG4"/>
<evidence type="ECO:0000256" key="9">
    <source>
        <dbReference type="PROSITE-ProRule" id="PRU00169"/>
    </source>
</evidence>
<feature type="domain" description="Response regulatory" evidence="12">
    <location>
        <begin position="4"/>
        <end position="118"/>
    </location>
</feature>
<keyword evidence="8" id="KW-0902">Two-component regulatory system</keyword>
<evidence type="ECO:0000259" key="11">
    <source>
        <dbReference type="PROSITE" id="PS50109"/>
    </source>
</evidence>
<comment type="caution">
    <text evidence="13">The sequence shown here is derived from an EMBL/GenBank/DDBJ whole genome shotgun (WGS) entry which is preliminary data.</text>
</comment>
<dbReference type="InterPro" id="IPR005467">
    <property type="entry name" value="His_kinase_dom"/>
</dbReference>
<evidence type="ECO:0000313" key="13">
    <source>
        <dbReference type="EMBL" id="NKE70676.1"/>
    </source>
</evidence>
<dbReference type="Gene3D" id="1.20.5.1930">
    <property type="match status" value="1"/>
</dbReference>
<dbReference type="InterPro" id="IPR011712">
    <property type="entry name" value="Sig_transdc_His_kin_sub3_dim/P"/>
</dbReference>
<keyword evidence="6" id="KW-0418">Kinase</keyword>
<evidence type="ECO:0000256" key="3">
    <source>
        <dbReference type="ARBA" id="ARBA00022553"/>
    </source>
</evidence>
<evidence type="ECO:0000256" key="10">
    <source>
        <dbReference type="SAM" id="MobiDB-lite"/>
    </source>
</evidence>
<dbReference type="SMART" id="SM00387">
    <property type="entry name" value="HATPase_c"/>
    <property type="match status" value="1"/>
</dbReference>
<dbReference type="SMART" id="SM00065">
    <property type="entry name" value="GAF"/>
    <property type="match status" value="2"/>
</dbReference>
<dbReference type="Pfam" id="PF07730">
    <property type="entry name" value="HisKA_3"/>
    <property type="match status" value="1"/>
</dbReference>
<dbReference type="InterPro" id="IPR011006">
    <property type="entry name" value="CheY-like_superfamily"/>
</dbReference>
<dbReference type="SUPFAM" id="SSF55874">
    <property type="entry name" value="ATPase domain of HSP90 chaperone/DNA topoisomerase II/histidine kinase"/>
    <property type="match status" value="1"/>
</dbReference>
<dbReference type="SMART" id="SM00448">
    <property type="entry name" value="REC"/>
    <property type="match status" value="1"/>
</dbReference>
<dbReference type="GO" id="GO:0005524">
    <property type="term" value="F:ATP binding"/>
    <property type="evidence" value="ECO:0007669"/>
    <property type="project" value="UniProtKB-KW"/>
</dbReference>
<keyword evidence="5" id="KW-0547">Nucleotide-binding</keyword>
<dbReference type="PROSITE" id="PS50109">
    <property type="entry name" value="HIS_KIN"/>
    <property type="match status" value="1"/>
</dbReference>
<dbReference type="InterPro" id="IPR050482">
    <property type="entry name" value="Sensor_HK_TwoCompSys"/>
</dbReference>
<keyword evidence="4" id="KW-0808">Transferase</keyword>
<dbReference type="InterPro" id="IPR029016">
    <property type="entry name" value="GAF-like_dom_sf"/>
</dbReference>
<dbReference type="Pfam" id="PF01590">
    <property type="entry name" value="GAF"/>
    <property type="match status" value="1"/>
</dbReference>
<dbReference type="Gene3D" id="3.40.50.2300">
    <property type="match status" value="1"/>
</dbReference>
<dbReference type="RefSeq" id="WP_168058914.1">
    <property type="nucleotide sequence ID" value="NZ_VTOW01000001.1"/>
</dbReference>
<dbReference type="Gene3D" id="3.30.450.40">
    <property type="match status" value="2"/>
</dbReference>
<evidence type="ECO:0000256" key="5">
    <source>
        <dbReference type="ARBA" id="ARBA00022741"/>
    </source>
</evidence>
<dbReference type="CDD" id="cd16917">
    <property type="entry name" value="HATPase_UhpB-NarQ-NarX-like"/>
    <property type="match status" value="1"/>
</dbReference>
<organism evidence="13 14">
    <name type="scientific">Candidatus Manganitrophus noduliformans</name>
    <dbReference type="NCBI Taxonomy" id="2606439"/>
    <lineage>
        <taxon>Bacteria</taxon>
        <taxon>Pseudomonadati</taxon>
        <taxon>Nitrospirota</taxon>
        <taxon>Nitrospiria</taxon>
        <taxon>Candidatus Troglogloeales</taxon>
        <taxon>Candidatus Manganitrophaceae</taxon>
        <taxon>Candidatus Manganitrophus</taxon>
    </lineage>
</organism>
<dbReference type="Pfam" id="PF13185">
    <property type="entry name" value="GAF_2"/>
    <property type="match status" value="1"/>
</dbReference>
<proteinExistence type="predicted"/>
<keyword evidence="7" id="KW-0067">ATP-binding</keyword>
<dbReference type="InterPro" id="IPR001789">
    <property type="entry name" value="Sig_transdc_resp-reg_receiver"/>
</dbReference>
<dbReference type="InterPro" id="IPR003594">
    <property type="entry name" value="HATPase_dom"/>
</dbReference>
<dbReference type="Pfam" id="PF00072">
    <property type="entry name" value="Response_reg"/>
    <property type="match status" value="1"/>
</dbReference>
<dbReference type="SUPFAM" id="SSF52172">
    <property type="entry name" value="CheY-like"/>
    <property type="match status" value="1"/>
</dbReference>
<dbReference type="PANTHER" id="PTHR24421">
    <property type="entry name" value="NITRATE/NITRITE SENSOR PROTEIN NARX-RELATED"/>
    <property type="match status" value="1"/>
</dbReference>
<sequence length="721" mass="81587">MPERILIIDDEPHLVITLEEILRQEGYEVDSARTGKEALEKLRHAPYDVAIIDHHLPDGTGLSLQSEIEKIQPTPATVLLTGYASIETAIEALRRGVSDYLFKPAHPEELKRSVRQALERKKISEAVTLQRKMELLYQVGRSITGETESDAFLKNLVEKLSEVLALPRCLLFLLTEEREALVLNASNVPVEREVRIPVRRGVIYDLLHEGKEVVIDDAQKDRRLPSLLKKLHLRSMLIVPILLRGNLLGVLSVDSGEAPHRFTESEVKLVRFIADQAAVGIENIRFCQRERDKAKEFGLLAEIATTGTELHEERAILNLAIEKAVSLMRVDAGTVFLIDPERWIPTLSVSRGPSLAPTGRPKPLSPRGLEGMIALSQKPWAIPNIGSEKKLPPSERGRLKGWASYLGVPLVYKGTTRGILSIATRQPRSFVPREIALMNSIAHQVALTIENVRLYKLNRAHQEELRQLSLKVLSTQEDERRRISRELHDAMGQGLLALKLHLEILADQIPPEMASQREEIGEAHAIATQTIEEIRRLVADLRPLKLDDLGLVPTLRGLIKDFSRKFKIRTTLKRVKLYRRLPSDMETMIYRIVQEALTNVAKHARATQVSIWLERIEEQVRVRVIDNGVGFDATTLARRRARRFGLVGIQERVDLMGGVFQILSCRGRGTELRVELPFEPAVQRPEWLPPPSGPELRREPISTKATKRPLSIRRPRRLPPH</sequence>
<dbReference type="InterPro" id="IPR003018">
    <property type="entry name" value="GAF"/>
</dbReference>
<protein>
    <recommendedName>
        <fullName evidence="2">histidine kinase</fullName>
        <ecNumber evidence="2">2.7.13.3</ecNumber>
    </recommendedName>
</protein>
<dbReference type="Pfam" id="PF02518">
    <property type="entry name" value="HATPase_c"/>
    <property type="match status" value="1"/>
</dbReference>
<keyword evidence="3 9" id="KW-0597">Phosphoprotein</keyword>
<dbReference type="EC" id="2.7.13.3" evidence="2"/>
<feature type="compositionally biased region" description="Basic residues" evidence="10">
    <location>
        <begin position="705"/>
        <end position="721"/>
    </location>
</feature>
<dbReference type="SUPFAM" id="SSF55781">
    <property type="entry name" value="GAF domain-like"/>
    <property type="match status" value="2"/>
</dbReference>